<feature type="transmembrane region" description="Helical" evidence="1">
    <location>
        <begin position="337"/>
        <end position="357"/>
    </location>
</feature>
<feature type="transmembrane region" description="Helical" evidence="1">
    <location>
        <begin position="267"/>
        <end position="298"/>
    </location>
</feature>
<evidence type="ECO:0008006" key="4">
    <source>
        <dbReference type="Google" id="ProtNLM"/>
    </source>
</evidence>
<dbReference type="EMBL" id="CBTJ020000032">
    <property type="protein sequence ID" value="CDI02191.1"/>
    <property type="molecule type" value="Genomic_DNA"/>
</dbReference>
<keyword evidence="3" id="KW-1185">Reference proteome</keyword>
<dbReference type="AlphaFoldDB" id="W6M3E9"/>
<protein>
    <recommendedName>
        <fullName evidence="4">Glycosyltransferase RgtA/B/C/D-like domain-containing protein</fullName>
    </recommendedName>
</protein>
<reference evidence="2" key="2">
    <citation type="submission" date="2014-03" db="EMBL/GenBank/DDBJ databases">
        <title>Candidatus Competibacter-lineage genomes retrieved from metagenomes reveal functional metabolic diversity.</title>
        <authorList>
            <person name="McIlroy S.J."/>
            <person name="Albertsen M."/>
            <person name="Andresen E.K."/>
            <person name="Saunders A.M."/>
            <person name="Kristiansen R."/>
            <person name="Stokholm-Bjerregaard M."/>
            <person name="Nielsen K.L."/>
            <person name="Nielsen P.H."/>
        </authorList>
    </citation>
    <scope>NUCLEOTIDE SEQUENCE</scope>
    <source>
        <strain evidence="2">Run_A_D11</strain>
    </source>
</reference>
<keyword evidence="1" id="KW-0472">Membrane</keyword>
<keyword evidence="1" id="KW-1133">Transmembrane helix</keyword>
<feature type="transmembrane region" description="Helical" evidence="1">
    <location>
        <begin position="217"/>
        <end position="236"/>
    </location>
</feature>
<dbReference type="Proteomes" id="UP000035760">
    <property type="component" value="Unassembled WGS sequence"/>
</dbReference>
<feature type="transmembrane region" description="Helical" evidence="1">
    <location>
        <begin position="310"/>
        <end position="331"/>
    </location>
</feature>
<evidence type="ECO:0000256" key="1">
    <source>
        <dbReference type="SAM" id="Phobius"/>
    </source>
</evidence>
<comment type="caution">
    <text evidence="2">The sequence shown here is derived from an EMBL/GenBank/DDBJ whole genome shotgun (WGS) entry which is preliminary data.</text>
</comment>
<dbReference type="RefSeq" id="WP_048672088.1">
    <property type="nucleotide sequence ID" value="NZ_CBTJ020000032.1"/>
</dbReference>
<feature type="transmembrane region" description="Helical" evidence="1">
    <location>
        <begin position="143"/>
        <end position="160"/>
    </location>
</feature>
<evidence type="ECO:0000313" key="2">
    <source>
        <dbReference type="EMBL" id="CDI02191.1"/>
    </source>
</evidence>
<name>W6M3E9_9GAMM</name>
<reference evidence="2" key="1">
    <citation type="submission" date="2013-07" db="EMBL/GenBank/DDBJ databases">
        <authorList>
            <person name="McIlroy S."/>
        </authorList>
    </citation>
    <scope>NUCLEOTIDE SEQUENCE [LARGE SCALE GENOMIC DNA]</scope>
    <source>
        <strain evidence="2">Run_A_D11</strain>
    </source>
</reference>
<gene>
    <name evidence="2" type="ORF">BN873_260047</name>
</gene>
<organism evidence="2 3">
    <name type="scientific">Candidatus Competibacter denitrificans Run_A_D11</name>
    <dbReference type="NCBI Taxonomy" id="1400863"/>
    <lineage>
        <taxon>Bacteria</taxon>
        <taxon>Pseudomonadati</taxon>
        <taxon>Pseudomonadota</taxon>
        <taxon>Gammaproteobacteria</taxon>
        <taxon>Candidatus Competibacteraceae</taxon>
        <taxon>Candidatus Competibacter</taxon>
    </lineage>
</organism>
<keyword evidence="1" id="KW-0812">Transmembrane</keyword>
<feature type="transmembrane region" description="Helical" evidence="1">
    <location>
        <begin position="7"/>
        <end position="29"/>
    </location>
</feature>
<evidence type="ECO:0000313" key="3">
    <source>
        <dbReference type="Proteomes" id="UP000035760"/>
    </source>
</evidence>
<feature type="transmembrane region" description="Helical" evidence="1">
    <location>
        <begin position="35"/>
        <end position="53"/>
    </location>
</feature>
<feature type="transmembrane region" description="Helical" evidence="1">
    <location>
        <begin position="172"/>
        <end position="205"/>
    </location>
</feature>
<sequence length="554" mass="61222">MHKQRKLLQVSLFGVVLLGCILNAIYRYFGAGRDDIFITLWAGKMLGTAPWFINYNGELQEISSSILGALIAKFAYLCCADTYYLANKLLGGGAALATLWIIGHGRHAFFGISPTTSAITATTLLGFNSSFAYWSLSGMETPYYALLVLLHSVLVIRIFSPPKHQTPPQHNYVYLAIVHILAVLCRPEGFCLLGITLVLVLAYWPTLADQWLRIFKIALLPPALCLLLLLVIRYAVTGAIFPNPVYAKVSLSHLGSIQEGWDYLSKFYGLGLIGVLLAASTIGAGLLACYAIYCRLLWAKLSHGQLESRLLAPALSICAYDTFILLVKGDWMEYHRFLVPTLGLKVLLLVIAGERLYAMVSTRFPKPAMLAAVLFSSFTIASELSYRSPQDCSARFSSEILAKLLAHPNETTIGLNCAHQRDNNAIRPFIEQELAKYLAQKGTLTIATYQGGFFPYFVREKFSARDIYFVDTTGLLNLEIAKTGGEKIPTGNKHLDDIPAILSGAIPDLSERVSRYQPNMIYMLGDKETDRAQLATLGFARIYEAPGAVVYLKQ</sequence>
<accession>W6M3E9</accession>
<proteinExistence type="predicted"/>
<feature type="transmembrane region" description="Helical" evidence="1">
    <location>
        <begin position="118"/>
        <end position="136"/>
    </location>
</feature>
<dbReference type="PROSITE" id="PS51257">
    <property type="entry name" value="PROKAR_LIPOPROTEIN"/>
    <property type="match status" value="1"/>
</dbReference>